<name>U2J2T8_9STRE</name>
<gene>
    <name evidence="2" type="ORF">HMPREF1557_01656</name>
</gene>
<evidence type="ECO:0000256" key="1">
    <source>
        <dbReference type="SAM" id="Phobius"/>
    </source>
</evidence>
<accession>U2J2T8</accession>
<dbReference type="Proteomes" id="UP000016617">
    <property type="component" value="Unassembled WGS sequence"/>
</dbReference>
<comment type="caution">
    <text evidence="2">The sequence shown here is derived from an EMBL/GenBank/DDBJ whole genome shotgun (WGS) entry which is preliminary data.</text>
</comment>
<proteinExistence type="predicted"/>
<feature type="transmembrane region" description="Helical" evidence="1">
    <location>
        <begin position="66"/>
        <end position="83"/>
    </location>
</feature>
<feature type="transmembrane region" description="Helical" evidence="1">
    <location>
        <begin position="36"/>
        <end position="54"/>
    </location>
</feature>
<keyword evidence="1" id="KW-0472">Membrane</keyword>
<dbReference type="AlphaFoldDB" id="U2J2T8"/>
<reference evidence="2 3" key="1">
    <citation type="submission" date="2013-06" db="EMBL/GenBank/DDBJ databases">
        <authorList>
            <person name="Weinstock G."/>
            <person name="Sodergren E."/>
            <person name="Lobos E.A."/>
            <person name="Fulton L."/>
            <person name="Fulton R."/>
            <person name="Courtney L."/>
            <person name="Fronick C."/>
            <person name="O'Laughlin M."/>
            <person name="Godfrey J."/>
            <person name="Wilson R.M."/>
            <person name="Miner T."/>
            <person name="Farmer C."/>
            <person name="Delehaunty K."/>
            <person name="Cordes M."/>
            <person name="Minx P."/>
            <person name="Tomlinson C."/>
            <person name="Chen J."/>
            <person name="Wollam A."/>
            <person name="Pepin K.H."/>
            <person name="Bhonagiri V."/>
            <person name="Zhang X."/>
            <person name="Warren W."/>
            <person name="Mitreva M."/>
            <person name="Mardis E.R."/>
            <person name="Wilson R.K."/>
        </authorList>
    </citation>
    <scope>NUCLEOTIDE SEQUENCE [LARGE SCALE GENOMIC DNA]</scope>
    <source>
        <strain evidence="2 3">W1703</strain>
    </source>
</reference>
<organism evidence="2 3">
    <name type="scientific">Streptococcus sobrinus W1703</name>
    <dbReference type="NCBI Taxonomy" id="1227275"/>
    <lineage>
        <taxon>Bacteria</taxon>
        <taxon>Bacillati</taxon>
        <taxon>Bacillota</taxon>
        <taxon>Bacilli</taxon>
        <taxon>Lactobacillales</taxon>
        <taxon>Streptococcaceae</taxon>
        <taxon>Streptococcus</taxon>
    </lineage>
</organism>
<sequence>MKSGWALPETSSKQESDWKWGIIMNLSKLSYKQLQALRLAVGVASVLAVCLAVNSEKISFLPNWSAYIFWLFFLLCAVLTSILRRESEQRPKKQKDDNQFFIQLAFTIFCFLAFVVTTYGALVTSDTHSRIVRIIGASIFLVLAILLAWGLVYIKRAEKQAKLDKSEGV</sequence>
<evidence type="ECO:0000313" key="2">
    <source>
        <dbReference type="EMBL" id="ERJ74372.1"/>
    </source>
</evidence>
<protein>
    <submittedName>
        <fullName evidence="2">Uncharacterized protein</fullName>
    </submittedName>
</protein>
<dbReference type="PATRIC" id="fig|1227275.3.peg.1474"/>
<dbReference type="HOGENOM" id="CLU_1577669_0_0_9"/>
<keyword evidence="1" id="KW-1133">Transmembrane helix</keyword>
<keyword evidence="1" id="KW-0812">Transmembrane</keyword>
<feature type="transmembrane region" description="Helical" evidence="1">
    <location>
        <begin position="134"/>
        <end position="154"/>
    </location>
</feature>
<evidence type="ECO:0000313" key="3">
    <source>
        <dbReference type="Proteomes" id="UP000016617"/>
    </source>
</evidence>
<dbReference type="EMBL" id="AWVA01000102">
    <property type="protein sequence ID" value="ERJ74372.1"/>
    <property type="molecule type" value="Genomic_DNA"/>
</dbReference>
<feature type="transmembrane region" description="Helical" evidence="1">
    <location>
        <begin position="104"/>
        <end position="122"/>
    </location>
</feature>